<dbReference type="InterPro" id="IPR043129">
    <property type="entry name" value="ATPase_NBD"/>
</dbReference>
<dbReference type="AlphaFoldDB" id="A0A4Q0MAW6"/>
<accession>A0A4Q0MAW6</accession>
<dbReference type="EMBL" id="RXOC01000004">
    <property type="protein sequence ID" value="RXF70420.1"/>
    <property type="molecule type" value="Genomic_DNA"/>
</dbReference>
<name>A0A4Q0MAW6_9SPHI</name>
<dbReference type="CDD" id="cd24055">
    <property type="entry name" value="ASKHA_NBD_ChPPX-like"/>
    <property type="match status" value="1"/>
</dbReference>
<dbReference type="GO" id="GO:0016462">
    <property type="term" value="F:pyrophosphatase activity"/>
    <property type="evidence" value="ECO:0007669"/>
    <property type="project" value="TreeGrafter"/>
</dbReference>
<feature type="domain" description="Ppx/GppA phosphatase N-terminal" evidence="1">
    <location>
        <begin position="29"/>
        <end position="307"/>
    </location>
</feature>
<evidence type="ECO:0000313" key="2">
    <source>
        <dbReference type="EMBL" id="RXF70420.1"/>
    </source>
</evidence>
<dbReference type="PANTHER" id="PTHR30005:SF0">
    <property type="entry name" value="RETROGRADE REGULATION PROTEIN 2"/>
    <property type="match status" value="1"/>
</dbReference>
<evidence type="ECO:0000259" key="1">
    <source>
        <dbReference type="Pfam" id="PF02541"/>
    </source>
</evidence>
<organism evidence="2 3">
    <name type="scientific">Arcticibacter tournemirensis</name>
    <dbReference type="NCBI Taxonomy" id="699437"/>
    <lineage>
        <taxon>Bacteria</taxon>
        <taxon>Pseudomonadati</taxon>
        <taxon>Bacteroidota</taxon>
        <taxon>Sphingobacteriia</taxon>
        <taxon>Sphingobacteriales</taxon>
        <taxon>Sphingobacteriaceae</taxon>
        <taxon>Arcticibacter</taxon>
    </lineage>
</organism>
<dbReference type="InterPro" id="IPR003695">
    <property type="entry name" value="Ppx_GppA_N"/>
</dbReference>
<dbReference type="InterPro" id="IPR050273">
    <property type="entry name" value="GppA/Ppx_hydrolase"/>
</dbReference>
<dbReference type="Gene3D" id="3.30.420.40">
    <property type="match status" value="1"/>
</dbReference>
<dbReference type="Proteomes" id="UP000290848">
    <property type="component" value="Unassembled WGS sequence"/>
</dbReference>
<evidence type="ECO:0000313" key="3">
    <source>
        <dbReference type="Proteomes" id="UP000290848"/>
    </source>
</evidence>
<sequence>MKRRIAVLDLGTNTFHLLIADTVNSRIDQQLIVEKRDAKLGEGGITNGFITEAAFKRGIEALRSFQSIINEYNPDEVHAVGTAALRNASNAADFIEQVKKETGIAIEIIDGGREAELIYKGVRRAIDLSESGLITDIGGGSVEFIFCDKHEVVHKKSYPIGAAKLMDLFHHSDPISESDILAIHQYLDEQLNDLKINAHIFKPQLLIGSAGAFETFVALAIDKFNEHSVSYDGTNFFFQNGQFHSVINDILKSTHAEREANEAIIPVRVDMIVVSAILTSYIVDELHIPEIAMSAYSLREGLLFDQIEA</sequence>
<proteinExistence type="predicted"/>
<reference evidence="2 3" key="1">
    <citation type="submission" date="2018-12" db="EMBL/GenBank/DDBJ databases">
        <title>The Draft Genome Sequence of the Soil Bacterium Pedobacter tournemirensis R1.</title>
        <authorList>
            <person name="He J."/>
        </authorList>
    </citation>
    <scope>NUCLEOTIDE SEQUENCE [LARGE SCALE GENOMIC DNA]</scope>
    <source>
        <strain evidence="2 3">R1</strain>
    </source>
</reference>
<comment type="caution">
    <text evidence="2">The sequence shown here is derived from an EMBL/GenBank/DDBJ whole genome shotgun (WGS) entry which is preliminary data.</text>
</comment>
<dbReference type="Pfam" id="PF02541">
    <property type="entry name" value="Ppx-GppA"/>
    <property type="match status" value="1"/>
</dbReference>
<protein>
    <submittedName>
        <fullName evidence="2">Exopolyphosphatase</fullName>
    </submittedName>
</protein>
<dbReference type="SUPFAM" id="SSF53067">
    <property type="entry name" value="Actin-like ATPase domain"/>
    <property type="match status" value="2"/>
</dbReference>
<dbReference type="Gene3D" id="3.30.420.150">
    <property type="entry name" value="Exopolyphosphatase. Domain 2"/>
    <property type="match status" value="1"/>
</dbReference>
<gene>
    <name evidence="2" type="ORF">EKH83_07140</name>
</gene>
<dbReference type="PANTHER" id="PTHR30005">
    <property type="entry name" value="EXOPOLYPHOSPHATASE"/>
    <property type="match status" value="1"/>
</dbReference>
<dbReference type="RefSeq" id="WP_128768726.1">
    <property type="nucleotide sequence ID" value="NZ_RXOC01000004.1"/>
</dbReference>